<feature type="compositionally biased region" description="Low complexity" evidence="1">
    <location>
        <begin position="437"/>
        <end position="446"/>
    </location>
</feature>
<feature type="region of interest" description="Disordered" evidence="1">
    <location>
        <begin position="611"/>
        <end position="663"/>
    </location>
</feature>
<dbReference type="Proteomes" id="UP000007801">
    <property type="component" value="Unassembled WGS sequence"/>
</dbReference>
<keyword evidence="6" id="KW-1185">Reference proteome</keyword>
<feature type="compositionally biased region" description="Basic and acidic residues" evidence="1">
    <location>
        <begin position="91"/>
        <end position="104"/>
    </location>
</feature>
<feature type="region of interest" description="Disordered" evidence="1">
    <location>
        <begin position="706"/>
        <end position="757"/>
    </location>
</feature>
<dbReference type="STRING" id="7217.B3MGP9"/>
<reference evidence="2 6" key="1">
    <citation type="journal article" date="2007" name="Nature">
        <title>Evolution of genes and genomes on the Drosophila phylogeny.</title>
        <authorList>
            <consortium name="Drosophila 12 Genomes Consortium"/>
            <person name="Clark A.G."/>
            <person name="Eisen M.B."/>
            <person name="Smith D.R."/>
            <person name="Bergman C.M."/>
            <person name="Oliver B."/>
            <person name="Markow T.A."/>
            <person name="Kaufman T.C."/>
            <person name="Kellis M."/>
            <person name="Gelbart W."/>
            <person name="Iyer V.N."/>
            <person name="Pollard D.A."/>
            <person name="Sackton T.B."/>
            <person name="Larracuente A.M."/>
            <person name="Singh N.D."/>
            <person name="Abad J.P."/>
            <person name="Abt D.N."/>
            <person name="Adryan B."/>
            <person name="Aguade M."/>
            <person name="Akashi H."/>
            <person name="Anderson W.W."/>
            <person name="Aquadro C.F."/>
            <person name="Ardell D.H."/>
            <person name="Arguello R."/>
            <person name="Artieri C.G."/>
            <person name="Barbash D.A."/>
            <person name="Barker D."/>
            <person name="Barsanti P."/>
            <person name="Batterham P."/>
            <person name="Batzoglou S."/>
            <person name="Begun D."/>
            <person name="Bhutkar A."/>
            <person name="Blanco E."/>
            <person name="Bosak S.A."/>
            <person name="Bradley R.K."/>
            <person name="Brand A.D."/>
            <person name="Brent M.R."/>
            <person name="Brooks A.N."/>
            <person name="Brown R.H."/>
            <person name="Butlin R.K."/>
            <person name="Caggese C."/>
            <person name="Calvi B.R."/>
            <person name="Bernardo de Carvalho A."/>
            <person name="Caspi A."/>
            <person name="Castrezana S."/>
            <person name="Celniker S.E."/>
            <person name="Chang J.L."/>
            <person name="Chapple C."/>
            <person name="Chatterji S."/>
            <person name="Chinwalla A."/>
            <person name="Civetta A."/>
            <person name="Clifton S.W."/>
            <person name="Comeron J.M."/>
            <person name="Costello J.C."/>
            <person name="Coyne J.A."/>
            <person name="Daub J."/>
            <person name="David R.G."/>
            <person name="Delcher A.L."/>
            <person name="Delehaunty K."/>
            <person name="Do C.B."/>
            <person name="Ebling H."/>
            <person name="Edwards K."/>
            <person name="Eickbush T."/>
            <person name="Evans J.D."/>
            <person name="Filipski A."/>
            <person name="Findeiss S."/>
            <person name="Freyhult E."/>
            <person name="Fulton L."/>
            <person name="Fulton R."/>
            <person name="Garcia A.C."/>
            <person name="Gardiner A."/>
            <person name="Garfield D.A."/>
            <person name="Garvin B.E."/>
            <person name="Gibson G."/>
            <person name="Gilbert D."/>
            <person name="Gnerre S."/>
            <person name="Godfrey J."/>
            <person name="Good R."/>
            <person name="Gotea V."/>
            <person name="Gravely B."/>
            <person name="Greenberg A.J."/>
            <person name="Griffiths-Jones S."/>
            <person name="Gross S."/>
            <person name="Guigo R."/>
            <person name="Gustafson E.A."/>
            <person name="Haerty W."/>
            <person name="Hahn M.W."/>
            <person name="Halligan D.L."/>
            <person name="Halpern A.L."/>
            <person name="Halter G.M."/>
            <person name="Han M.V."/>
            <person name="Heger A."/>
            <person name="Hillier L."/>
            <person name="Hinrichs A.S."/>
            <person name="Holmes I."/>
            <person name="Hoskins R.A."/>
            <person name="Hubisz M.J."/>
            <person name="Hultmark D."/>
            <person name="Huntley M.A."/>
            <person name="Jaffe D.B."/>
            <person name="Jagadeeshan S."/>
            <person name="Jeck W.R."/>
            <person name="Johnson J."/>
            <person name="Jones C.D."/>
            <person name="Jordan W.C."/>
            <person name="Karpen G.H."/>
            <person name="Kataoka E."/>
            <person name="Keightley P.D."/>
            <person name="Kheradpour P."/>
            <person name="Kirkness E.F."/>
            <person name="Koerich L.B."/>
            <person name="Kristiansen K."/>
            <person name="Kudrna D."/>
            <person name="Kulathinal R.J."/>
            <person name="Kumar S."/>
            <person name="Kwok R."/>
            <person name="Lander E."/>
            <person name="Langley C.H."/>
            <person name="Lapoint R."/>
            <person name="Lazzaro B.P."/>
            <person name="Lee S.J."/>
            <person name="Levesque L."/>
            <person name="Li R."/>
            <person name="Lin C.F."/>
            <person name="Lin M.F."/>
            <person name="Lindblad-Toh K."/>
            <person name="Llopart A."/>
            <person name="Long M."/>
            <person name="Low L."/>
            <person name="Lozovsky E."/>
            <person name="Lu J."/>
            <person name="Luo M."/>
            <person name="Machado C.A."/>
            <person name="Makalowski W."/>
            <person name="Marzo M."/>
            <person name="Matsuda M."/>
            <person name="Matzkin L."/>
            <person name="McAllister B."/>
            <person name="McBride C.S."/>
            <person name="McKernan B."/>
            <person name="McKernan K."/>
            <person name="Mendez-Lago M."/>
            <person name="Minx P."/>
            <person name="Mollenhauer M.U."/>
            <person name="Montooth K."/>
            <person name="Mount S.M."/>
            <person name="Mu X."/>
            <person name="Myers E."/>
            <person name="Negre B."/>
            <person name="Newfeld S."/>
            <person name="Nielsen R."/>
            <person name="Noor M.A."/>
            <person name="O'Grady P."/>
            <person name="Pachter L."/>
            <person name="Papaceit M."/>
            <person name="Parisi M.J."/>
            <person name="Parisi M."/>
            <person name="Parts L."/>
            <person name="Pedersen J.S."/>
            <person name="Pesole G."/>
            <person name="Phillippy A.M."/>
            <person name="Ponting C.P."/>
            <person name="Pop M."/>
            <person name="Porcelli D."/>
            <person name="Powell J.R."/>
            <person name="Prohaska S."/>
            <person name="Pruitt K."/>
            <person name="Puig M."/>
            <person name="Quesneville H."/>
            <person name="Ram K.R."/>
            <person name="Rand D."/>
            <person name="Rasmussen M.D."/>
            <person name="Reed L.K."/>
            <person name="Reenan R."/>
            <person name="Reily A."/>
            <person name="Remington K.A."/>
            <person name="Rieger T.T."/>
            <person name="Ritchie M.G."/>
            <person name="Robin C."/>
            <person name="Rogers Y.H."/>
            <person name="Rohde C."/>
            <person name="Rozas J."/>
            <person name="Rubenfield M.J."/>
            <person name="Ruiz A."/>
            <person name="Russo S."/>
            <person name="Salzberg S.L."/>
            <person name="Sanchez-Gracia A."/>
            <person name="Saranga D.J."/>
            <person name="Sato H."/>
            <person name="Schaeffer S.W."/>
            <person name="Schatz M.C."/>
            <person name="Schlenke T."/>
            <person name="Schwartz R."/>
            <person name="Segarra C."/>
            <person name="Singh R.S."/>
            <person name="Sirot L."/>
            <person name="Sirota M."/>
            <person name="Sisneros N.B."/>
            <person name="Smith C.D."/>
            <person name="Smith T.F."/>
            <person name="Spieth J."/>
            <person name="Stage D.E."/>
            <person name="Stark A."/>
            <person name="Stephan W."/>
            <person name="Strausberg R.L."/>
            <person name="Strempel S."/>
            <person name="Sturgill D."/>
            <person name="Sutton G."/>
            <person name="Sutton G.G."/>
            <person name="Tao W."/>
            <person name="Teichmann S."/>
            <person name="Tobari Y.N."/>
            <person name="Tomimura Y."/>
            <person name="Tsolas J.M."/>
            <person name="Valente V.L."/>
            <person name="Venter E."/>
            <person name="Venter J.C."/>
            <person name="Vicario S."/>
            <person name="Vieira F.G."/>
            <person name="Vilella A.J."/>
            <person name="Villasante A."/>
            <person name="Walenz B."/>
            <person name="Wang J."/>
            <person name="Wasserman M."/>
            <person name="Watts T."/>
            <person name="Wilson D."/>
            <person name="Wilson R.K."/>
            <person name="Wing R.A."/>
            <person name="Wolfner M.F."/>
            <person name="Wong A."/>
            <person name="Wong G.K."/>
            <person name="Wu C.I."/>
            <person name="Wu G."/>
            <person name="Yamamoto D."/>
            <person name="Yang H.P."/>
            <person name="Yang S.P."/>
            <person name="Yorke J.A."/>
            <person name="Yoshida K."/>
            <person name="Zdobnov E."/>
            <person name="Zhang P."/>
            <person name="Zhang Y."/>
            <person name="Zimin A.V."/>
            <person name="Baldwin J."/>
            <person name="Abdouelleil A."/>
            <person name="Abdulkadir J."/>
            <person name="Abebe A."/>
            <person name="Abera B."/>
            <person name="Abreu J."/>
            <person name="Acer S.C."/>
            <person name="Aftuck L."/>
            <person name="Alexander A."/>
            <person name="An P."/>
            <person name="Anderson E."/>
            <person name="Anderson S."/>
            <person name="Arachi H."/>
            <person name="Azer M."/>
            <person name="Bachantsang P."/>
            <person name="Barry A."/>
            <person name="Bayul T."/>
            <person name="Berlin A."/>
            <person name="Bessette D."/>
            <person name="Bloom T."/>
            <person name="Blye J."/>
            <person name="Boguslavskiy L."/>
            <person name="Bonnet C."/>
            <person name="Boukhgalter B."/>
            <person name="Bourzgui I."/>
            <person name="Brown A."/>
            <person name="Cahill P."/>
            <person name="Channer S."/>
            <person name="Cheshatsang Y."/>
            <person name="Chuda L."/>
            <person name="Citroen M."/>
            <person name="Collymore A."/>
            <person name="Cooke P."/>
            <person name="Costello M."/>
            <person name="D'Aco K."/>
            <person name="Daza R."/>
            <person name="De Haan G."/>
            <person name="DeGray S."/>
            <person name="DeMaso C."/>
            <person name="Dhargay N."/>
            <person name="Dooley K."/>
            <person name="Dooley E."/>
            <person name="Doricent M."/>
            <person name="Dorje P."/>
            <person name="Dorjee K."/>
            <person name="Dupes A."/>
            <person name="Elong R."/>
            <person name="Falk J."/>
            <person name="Farina A."/>
            <person name="Faro S."/>
            <person name="Ferguson D."/>
            <person name="Fisher S."/>
            <person name="Foley C.D."/>
            <person name="Franke A."/>
            <person name="Friedrich D."/>
            <person name="Gadbois L."/>
            <person name="Gearin G."/>
            <person name="Gearin C.R."/>
            <person name="Giannoukos G."/>
            <person name="Goode T."/>
            <person name="Graham J."/>
            <person name="Grandbois E."/>
            <person name="Grewal S."/>
            <person name="Gyaltsen K."/>
            <person name="Hafez N."/>
            <person name="Hagos B."/>
            <person name="Hall J."/>
            <person name="Henson C."/>
            <person name="Hollinger A."/>
            <person name="Honan T."/>
            <person name="Huard M.D."/>
            <person name="Hughes L."/>
            <person name="Hurhula B."/>
            <person name="Husby M.E."/>
            <person name="Kamat A."/>
            <person name="Kanga B."/>
            <person name="Kashin S."/>
            <person name="Khazanovich D."/>
            <person name="Kisner P."/>
            <person name="Lance K."/>
            <person name="Lara M."/>
            <person name="Lee W."/>
            <person name="Lennon N."/>
            <person name="Letendre F."/>
            <person name="LeVine R."/>
            <person name="Lipovsky A."/>
            <person name="Liu X."/>
            <person name="Liu J."/>
            <person name="Liu S."/>
            <person name="Lokyitsang T."/>
            <person name="Lokyitsang Y."/>
            <person name="Lubonja R."/>
            <person name="Lui A."/>
            <person name="MacDonald P."/>
            <person name="Magnisalis V."/>
            <person name="Maru K."/>
            <person name="Matthews C."/>
            <person name="McCusker W."/>
            <person name="McDonough S."/>
            <person name="Mehta T."/>
            <person name="Meldrim J."/>
            <person name="Meneus L."/>
            <person name="Mihai O."/>
            <person name="Mihalev A."/>
            <person name="Mihova T."/>
            <person name="Mittelman R."/>
            <person name="Mlenga V."/>
            <person name="Montmayeur A."/>
            <person name="Mulrain L."/>
            <person name="Navidi A."/>
            <person name="Naylor J."/>
            <person name="Negash T."/>
            <person name="Nguyen T."/>
            <person name="Nguyen N."/>
            <person name="Nicol R."/>
            <person name="Norbu C."/>
            <person name="Norbu N."/>
            <person name="Novod N."/>
            <person name="O'Neill B."/>
            <person name="Osman S."/>
            <person name="Markiewicz E."/>
            <person name="Oyono O.L."/>
            <person name="Patti C."/>
            <person name="Phunkhang P."/>
            <person name="Pierre F."/>
            <person name="Priest M."/>
            <person name="Raghuraman S."/>
            <person name="Rege F."/>
            <person name="Reyes R."/>
            <person name="Rise C."/>
            <person name="Rogov P."/>
            <person name="Ross K."/>
            <person name="Ryan E."/>
            <person name="Settipalli S."/>
            <person name="Shea T."/>
            <person name="Sherpa N."/>
            <person name="Shi L."/>
            <person name="Shih D."/>
            <person name="Sparrow T."/>
            <person name="Spaulding J."/>
            <person name="Stalker J."/>
            <person name="Stange-Thomann N."/>
            <person name="Stavropoulos S."/>
            <person name="Stone C."/>
            <person name="Strader C."/>
            <person name="Tesfaye S."/>
            <person name="Thomson T."/>
            <person name="Thoulutsang Y."/>
            <person name="Thoulutsang D."/>
            <person name="Topham K."/>
            <person name="Topping I."/>
            <person name="Tsamla T."/>
            <person name="Vassiliev H."/>
            <person name="Vo A."/>
            <person name="Wangchuk T."/>
            <person name="Wangdi T."/>
            <person name="Weiand M."/>
            <person name="Wilkinson J."/>
            <person name="Wilson A."/>
            <person name="Yadav S."/>
            <person name="Young G."/>
            <person name="Yu Q."/>
            <person name="Zembek L."/>
            <person name="Zhong D."/>
            <person name="Zimmer A."/>
            <person name="Zwirko Z."/>
            <person name="Jaffe D.B."/>
            <person name="Alvarez P."/>
            <person name="Brockman W."/>
            <person name="Butler J."/>
            <person name="Chin C."/>
            <person name="Gnerre S."/>
            <person name="Grabherr M."/>
            <person name="Kleber M."/>
            <person name="Mauceli E."/>
            <person name="MacCallum I."/>
        </authorList>
    </citation>
    <scope>NUCLEOTIDE SEQUENCE [LARGE SCALE GENOMIC DNA]</scope>
    <source>
        <strain evidence="2">TSC#14024-0371.13</strain>
        <strain evidence="6">Tucson 14024-0371.13</strain>
    </source>
</reference>
<protein>
    <submittedName>
        <fullName evidence="2">Uncharacterized protein, isoform A</fullName>
    </submittedName>
    <submittedName>
        <fullName evidence="3">Uncharacterized protein, isoform B</fullName>
    </submittedName>
    <submittedName>
        <fullName evidence="4">Uncharacterized protein, isoform C</fullName>
    </submittedName>
    <submittedName>
        <fullName evidence="5">Uncharacterized protein, isoform D</fullName>
    </submittedName>
</protein>
<dbReference type="OMA" id="AKETHYQ"/>
<dbReference type="eggNOG" id="ENOG502QR1M">
    <property type="taxonomic scope" value="Eukaryota"/>
</dbReference>
<feature type="compositionally biased region" description="Basic residues" evidence="1">
    <location>
        <begin position="247"/>
        <end position="266"/>
    </location>
</feature>
<evidence type="ECO:0000313" key="6">
    <source>
        <dbReference type="Proteomes" id="UP000007801"/>
    </source>
</evidence>
<feature type="compositionally biased region" description="Low complexity" evidence="1">
    <location>
        <begin position="646"/>
        <end position="656"/>
    </location>
</feature>
<feature type="compositionally biased region" description="Low complexity" evidence="1">
    <location>
        <begin position="735"/>
        <end position="750"/>
    </location>
</feature>
<feature type="compositionally biased region" description="Polar residues" evidence="1">
    <location>
        <begin position="110"/>
        <end position="120"/>
    </location>
</feature>
<evidence type="ECO:0000256" key="1">
    <source>
        <dbReference type="SAM" id="MobiDB-lite"/>
    </source>
</evidence>
<feature type="compositionally biased region" description="Polar residues" evidence="1">
    <location>
        <begin position="611"/>
        <end position="633"/>
    </location>
</feature>
<dbReference type="KEGG" id="dan:6495987"/>
<feature type="region of interest" description="Disordered" evidence="1">
    <location>
        <begin position="487"/>
        <end position="519"/>
    </location>
</feature>
<evidence type="ECO:0000313" key="5">
    <source>
        <dbReference type="EMBL" id="KPU76452.1"/>
    </source>
</evidence>
<reference evidence="2" key="2">
    <citation type="journal article" date="2008" name="Bioinformatics">
        <title>Assembly reconciliation.</title>
        <authorList>
            <person name="Zimin A.V."/>
            <person name="Smith D.R."/>
            <person name="Sutton G."/>
            <person name="Yorke J.A."/>
        </authorList>
    </citation>
    <scope>NUCLEOTIDE SEQUENCE</scope>
    <source>
        <strain evidence="2">TSC#14024-0371.13</strain>
    </source>
</reference>
<feature type="compositionally biased region" description="Basic and acidic residues" evidence="1">
    <location>
        <begin position="447"/>
        <end position="458"/>
    </location>
</feature>
<dbReference type="AlphaFoldDB" id="B3MGP9"/>
<evidence type="ECO:0000313" key="4">
    <source>
        <dbReference type="EMBL" id="KPU76451.1"/>
    </source>
</evidence>
<accession>B3MGP9</accession>
<reference evidence="2" key="3">
    <citation type="submission" date="2015-10" db="EMBL/GenBank/DDBJ databases">
        <authorList>
            <consortium name="FlyBase"/>
        </authorList>
    </citation>
    <scope>NUCLEOTIDE SEQUENCE</scope>
    <source>
        <strain evidence="2">TSC#14024-0371.13</strain>
    </source>
</reference>
<dbReference type="OrthoDB" id="8045763at2759"/>
<dbReference type="SUPFAM" id="SSF57603">
    <property type="entry name" value="FnI-like domain"/>
    <property type="match status" value="1"/>
</dbReference>
<organism evidence="2 6">
    <name type="scientific">Drosophila ananassae</name>
    <name type="common">Fruit fly</name>
    <dbReference type="NCBI Taxonomy" id="7217"/>
    <lineage>
        <taxon>Eukaryota</taxon>
        <taxon>Metazoa</taxon>
        <taxon>Ecdysozoa</taxon>
        <taxon>Arthropoda</taxon>
        <taxon>Hexapoda</taxon>
        <taxon>Insecta</taxon>
        <taxon>Pterygota</taxon>
        <taxon>Neoptera</taxon>
        <taxon>Endopterygota</taxon>
        <taxon>Diptera</taxon>
        <taxon>Brachycera</taxon>
        <taxon>Muscomorpha</taxon>
        <taxon>Ephydroidea</taxon>
        <taxon>Drosophilidae</taxon>
        <taxon>Drosophila</taxon>
        <taxon>Sophophora</taxon>
    </lineage>
</organism>
<feature type="region of interest" description="Disordered" evidence="1">
    <location>
        <begin position="188"/>
        <end position="398"/>
    </location>
</feature>
<dbReference type="Gene3D" id="2.10.70.10">
    <property type="entry name" value="Complement Module, domain 1"/>
    <property type="match status" value="1"/>
</dbReference>
<proteinExistence type="predicted"/>
<sequence>MPSVKSAESEILLGIIRSDRNFRSNMTNGNSLRSCLLLLCTILGLFYPRTHALPFEYLDEHDDFNYDLDTAQSQAKYDARLLSQQMLSEAELQRQRAETGHDDGLDTDSTRAQGIPSASGTDPAGSAEEEELEPHSRAAACFTNGHKYTHGQKVPRLDACEVCLCMDGEIFCWWEKCDKANVNRAKAAAAPETVEMSESHSDRNSNRDGDSKEAGYGDGVGVGVGDGEGEGDYSDPYRQDSTTGKSTKVHKTARKVGKRHKHRKNQKNFNDYEVYHSHRQKPKQEQQQRQQKQNMPDYKKSGIKQQLPHQQKQKQKHQSDDGGNYNIIKQHKHEQQQLQQQQQQKPKLAEKQQPNAEALAVNQAAKATHYQQPVVATPPHSEQQHHPHQQPHSSSKILNFPENLPAVLYYDYKTEEHEHHQHQHHQQHLLHEKQRLQHQMQQQQQEQEQKEALSRQKAAESGAAGAGNQADAGVELTADVTADKNFDEAETDSDILPEPPTKRPKGGPTQWPASGSTTTTKALMTTQSGVPSELAAIAVAAAAAPATSSVTPATTTTTTKTNEMVTTTLSGLEKAMATVSVPNSGQLQHDRSGHDPEELDDAFHRWLTSTELNGDNTNPLDDNLEQETPTSTIIDDVGIINKSDRSNSNSSINNSNAPKDNGNGNGIADAVFFRSSYNDYSSEFNGSVVNIDITLTAVDVHPRRQTDLIANGNRTSSENGNSDRAAGATTMDPQAGSSSSSSISRARSGSNQDNTQHSSIVLPYTMTTIITTTPMAPGRMCNVLGKLYKIGDILPQDTGNCLQCICTDAVTPDEMPSVTCSPHNCPPLVLPDLFDATGY</sequence>
<dbReference type="EMBL" id="CH902619">
    <property type="protein sequence ID" value="KPU76451.1"/>
    <property type="molecule type" value="Genomic_DNA"/>
</dbReference>
<feature type="compositionally biased region" description="Low complexity" evidence="1">
    <location>
        <begin position="462"/>
        <end position="471"/>
    </location>
</feature>
<name>B3MGP9_DROAN</name>
<evidence type="ECO:0000313" key="3">
    <source>
        <dbReference type="EMBL" id="KPU76450.1"/>
    </source>
</evidence>
<gene>
    <name evidence="2" type="primary">Dana\GF13144</name>
    <name evidence="2" type="synonym">dana_GLEANR_13159</name>
    <name evidence="2" type="ORF">GF13144</name>
</gene>
<feature type="compositionally biased region" description="Gly residues" evidence="1">
    <location>
        <begin position="216"/>
        <end position="226"/>
    </location>
</feature>
<feature type="region of interest" description="Disordered" evidence="1">
    <location>
        <begin position="416"/>
        <end position="471"/>
    </location>
</feature>
<dbReference type="EMBL" id="CH902619">
    <property type="protein sequence ID" value="KPU76452.1"/>
    <property type="molecule type" value="Genomic_DNA"/>
</dbReference>
<dbReference type="EMBL" id="CH902619">
    <property type="protein sequence ID" value="EDV36807.1"/>
    <property type="molecule type" value="Genomic_DNA"/>
</dbReference>
<feature type="compositionally biased region" description="Basic and acidic residues" evidence="1">
    <location>
        <begin position="197"/>
        <end position="215"/>
    </location>
</feature>
<evidence type="ECO:0000313" key="2">
    <source>
        <dbReference type="EMBL" id="EDV36807.1"/>
    </source>
</evidence>
<feature type="compositionally biased region" description="Low complexity" evidence="1">
    <location>
        <begin position="336"/>
        <end position="354"/>
    </location>
</feature>
<feature type="region of interest" description="Disordered" evidence="1">
    <location>
        <begin position="90"/>
        <end position="135"/>
    </location>
</feature>
<dbReference type="GeneID" id="6495987"/>
<dbReference type="HOGENOM" id="CLU_332110_0_0_1"/>
<dbReference type="EMBL" id="CH902619">
    <property type="protein sequence ID" value="KPU76450.1"/>
    <property type="molecule type" value="Genomic_DNA"/>
</dbReference>
<feature type="compositionally biased region" description="Polar residues" evidence="1">
    <location>
        <begin position="712"/>
        <end position="722"/>
    </location>
</feature>
<dbReference type="FunCoup" id="B3MGP9">
    <property type="interactions" value="46"/>
</dbReference>